<evidence type="ECO:0000313" key="2">
    <source>
        <dbReference type="EMBL" id="EEU30050.1"/>
    </source>
</evidence>
<name>C7XWQ2_9LACO</name>
<feature type="transmembrane region" description="Helical" evidence="1">
    <location>
        <begin position="171"/>
        <end position="195"/>
    </location>
</feature>
<feature type="transmembrane region" description="Helical" evidence="1">
    <location>
        <begin position="127"/>
        <end position="150"/>
    </location>
</feature>
<evidence type="ECO:0000313" key="3">
    <source>
        <dbReference type="Proteomes" id="UP000003987"/>
    </source>
</evidence>
<dbReference type="Proteomes" id="UP000003987">
    <property type="component" value="Unassembled WGS sequence"/>
</dbReference>
<sequence length="257" mass="27959">MGLILLILMIIVGGRQGWIAFLSLFLNFCYFYIGLVLVALHVAPLWVTLVLGTLILATTIFMGTEDLRVSISAFEAAFIVMIIVVSLVLLTEHFVQATGFSLENSNELEGMSILIGINYVKVGKMTMILSCLGAVAELTIALASGLREIITGQPFLKAPALLTSGLQIGQHIIGTTLNTLLLGFLGNFLALFVWFFGLNYSFGAIFNNKLLVTELVTVLISFIGVIIAVPITSGLVIWNSQKYVDKDEESQYDTGNE</sequence>
<keyword evidence="1" id="KW-1133">Transmembrane helix</keyword>
<dbReference type="InterPro" id="IPR014564">
    <property type="entry name" value="UCP031503_TM"/>
</dbReference>
<organism evidence="2 3">
    <name type="scientific">Limosilactobacillus coleohominis 101-4-CHN</name>
    <dbReference type="NCBI Taxonomy" id="575594"/>
    <lineage>
        <taxon>Bacteria</taxon>
        <taxon>Bacillati</taxon>
        <taxon>Bacillota</taxon>
        <taxon>Bacilli</taxon>
        <taxon>Lactobacillales</taxon>
        <taxon>Lactobacillaceae</taxon>
        <taxon>Limosilactobacillus</taxon>
    </lineage>
</organism>
<feature type="transmembrane region" description="Helical" evidence="1">
    <location>
        <begin position="215"/>
        <end position="238"/>
    </location>
</feature>
<reference evidence="2 3" key="1">
    <citation type="submission" date="2009-06" db="EMBL/GenBank/DDBJ databases">
        <title>The Genome Sequence of Lactobacillus coleohominis strain 101-4-CHN.</title>
        <authorList>
            <consortium name="The Broad Institute Genome Sequencing Platform"/>
            <person name="Ward D."/>
            <person name="Young S.K."/>
            <person name="Zeng Q."/>
            <person name="Koehrsen M."/>
            <person name="Alvarado L."/>
            <person name="Berlin A."/>
            <person name="Borenstein D."/>
            <person name="Chen Z."/>
            <person name="Engels R."/>
            <person name="Freedman E."/>
            <person name="Gellesch M."/>
            <person name="Goldberg J."/>
            <person name="Griggs A."/>
            <person name="Gujja S."/>
            <person name="Heiman D."/>
            <person name="Hepburn T."/>
            <person name="Howarth C."/>
            <person name="Jen D."/>
            <person name="Larson L."/>
            <person name="Lewis B."/>
            <person name="Mehta T."/>
            <person name="Park D."/>
            <person name="Pearson M."/>
            <person name="Roberts A."/>
            <person name="Saif S."/>
            <person name="Shea T."/>
            <person name="Shenoy N."/>
            <person name="Sisk P."/>
            <person name="Stolte C."/>
            <person name="Sykes S."/>
            <person name="Walk T."/>
            <person name="White J."/>
            <person name="Yandava C."/>
            <person name="Liu Y."/>
            <person name="Xu Q."/>
            <person name="Lander E."/>
            <person name="Nusbaum C."/>
            <person name="Galagan J."/>
            <person name="Birren B."/>
        </authorList>
    </citation>
    <scope>NUCLEOTIDE SEQUENCE [LARGE SCALE GENOMIC DNA]</scope>
    <source>
        <strain evidence="2 3">101-4-CHN</strain>
    </source>
</reference>
<dbReference type="STRING" id="575594.HMPREF0501_01055"/>
<protein>
    <submittedName>
        <fullName evidence="2">YibE/F-like protein</fullName>
    </submittedName>
</protein>
<dbReference type="InterPro" id="IPR012507">
    <property type="entry name" value="YibE_F"/>
</dbReference>
<feature type="transmembrane region" description="Helical" evidence="1">
    <location>
        <begin position="33"/>
        <end position="57"/>
    </location>
</feature>
<dbReference type="PIRSF" id="PIRSF031503">
    <property type="entry name" value="UCP031503_mp"/>
    <property type="match status" value="1"/>
</dbReference>
<dbReference type="AlphaFoldDB" id="C7XWQ2"/>
<dbReference type="HOGENOM" id="CLU_071016_0_0_9"/>
<keyword evidence="3" id="KW-1185">Reference proteome</keyword>
<accession>C7XWQ2</accession>
<dbReference type="PANTHER" id="PTHR41771:SF1">
    <property type="entry name" value="MEMBRANE PROTEIN"/>
    <property type="match status" value="1"/>
</dbReference>
<evidence type="ECO:0000256" key="1">
    <source>
        <dbReference type="SAM" id="Phobius"/>
    </source>
</evidence>
<keyword evidence="1" id="KW-0472">Membrane</keyword>
<dbReference type="Pfam" id="PF07907">
    <property type="entry name" value="YibE_F"/>
    <property type="match status" value="1"/>
</dbReference>
<proteinExistence type="predicted"/>
<keyword evidence="1" id="KW-0812">Transmembrane</keyword>
<dbReference type="PANTHER" id="PTHR41771">
    <property type="entry name" value="MEMBRANE PROTEIN-RELATED"/>
    <property type="match status" value="1"/>
</dbReference>
<feature type="transmembrane region" description="Helical" evidence="1">
    <location>
        <begin position="69"/>
        <end position="90"/>
    </location>
</feature>
<gene>
    <name evidence="2" type="ORF">HMPREF0501_01055</name>
</gene>
<dbReference type="EMBL" id="GG698804">
    <property type="protein sequence ID" value="EEU30050.1"/>
    <property type="molecule type" value="Genomic_DNA"/>
</dbReference>
<dbReference type="eggNOG" id="COG5438">
    <property type="taxonomic scope" value="Bacteria"/>
</dbReference>